<dbReference type="Pfam" id="PF07980">
    <property type="entry name" value="SusD_RagB"/>
    <property type="match status" value="1"/>
</dbReference>
<keyword evidence="3" id="KW-0732">Signal</keyword>
<evidence type="ECO:0000313" key="9">
    <source>
        <dbReference type="Proteomes" id="UP000182248"/>
    </source>
</evidence>
<name>A0A1K1QHP1_9FLAO</name>
<organism evidence="8 9">
    <name type="scientific">Sinomicrobium oceani</name>
    <dbReference type="NCBI Taxonomy" id="1150368"/>
    <lineage>
        <taxon>Bacteria</taxon>
        <taxon>Pseudomonadati</taxon>
        <taxon>Bacteroidota</taxon>
        <taxon>Flavobacteriia</taxon>
        <taxon>Flavobacteriales</taxon>
        <taxon>Flavobacteriaceae</taxon>
        <taxon>Sinomicrobium</taxon>
    </lineage>
</organism>
<evidence type="ECO:0000256" key="4">
    <source>
        <dbReference type="ARBA" id="ARBA00023136"/>
    </source>
</evidence>
<gene>
    <name evidence="8" type="ORF">SAMN02927921_02584</name>
</gene>
<dbReference type="STRING" id="1150368.SAMN02927921_02584"/>
<dbReference type="Pfam" id="PF14322">
    <property type="entry name" value="SusD-like_3"/>
    <property type="match status" value="1"/>
</dbReference>
<keyword evidence="4" id="KW-0472">Membrane</keyword>
<evidence type="ECO:0000256" key="2">
    <source>
        <dbReference type="ARBA" id="ARBA00006275"/>
    </source>
</evidence>
<feature type="domain" description="RagB/SusD" evidence="6">
    <location>
        <begin position="339"/>
        <end position="465"/>
    </location>
</feature>
<dbReference type="GO" id="GO:0009279">
    <property type="term" value="C:cell outer membrane"/>
    <property type="evidence" value="ECO:0007669"/>
    <property type="project" value="UniProtKB-SubCell"/>
</dbReference>
<protein>
    <submittedName>
        <fullName evidence="8">SusD family protein</fullName>
    </submittedName>
</protein>
<dbReference type="InterPro" id="IPR033985">
    <property type="entry name" value="SusD-like_N"/>
</dbReference>
<evidence type="ECO:0000256" key="1">
    <source>
        <dbReference type="ARBA" id="ARBA00004442"/>
    </source>
</evidence>
<dbReference type="AlphaFoldDB" id="A0A1K1QHP1"/>
<keyword evidence="5" id="KW-0998">Cell outer membrane</keyword>
<evidence type="ECO:0000256" key="5">
    <source>
        <dbReference type="ARBA" id="ARBA00023237"/>
    </source>
</evidence>
<evidence type="ECO:0000259" key="6">
    <source>
        <dbReference type="Pfam" id="PF07980"/>
    </source>
</evidence>
<proteinExistence type="inferred from homology"/>
<dbReference type="InterPro" id="IPR011990">
    <property type="entry name" value="TPR-like_helical_dom_sf"/>
</dbReference>
<accession>A0A1K1QHP1</accession>
<dbReference type="EMBL" id="FPJE01000013">
    <property type="protein sequence ID" value="SFW59472.1"/>
    <property type="molecule type" value="Genomic_DNA"/>
</dbReference>
<dbReference type="Gene3D" id="1.25.40.390">
    <property type="match status" value="1"/>
</dbReference>
<comment type="subcellular location">
    <subcellularLocation>
        <location evidence="1">Cell outer membrane</location>
    </subcellularLocation>
</comment>
<reference evidence="8 9" key="1">
    <citation type="submission" date="2016-11" db="EMBL/GenBank/DDBJ databases">
        <authorList>
            <person name="Jaros S."/>
            <person name="Januszkiewicz K."/>
            <person name="Wedrychowicz H."/>
        </authorList>
    </citation>
    <scope>NUCLEOTIDE SEQUENCE [LARGE SCALE GENOMIC DNA]</scope>
    <source>
        <strain evidence="8 9">CGMCC 1.12145</strain>
    </source>
</reference>
<dbReference type="RefSeq" id="WP_072317848.1">
    <property type="nucleotide sequence ID" value="NZ_FPJE01000013.1"/>
</dbReference>
<sequence length="500" mass="56734">MKRYIQYIVLSMGISVLHSSCSSFLDEVPDNRTEIDSKEKIDELLAGAYPTGTYFLFAESMSDNAADKGPNAITNDRTNTEMFFWRDLNDETEDTPTYYWNACYKAIAQANHALVAAEELEKNNGEDLSPQRGEALLARAYAHFMLVAFWSKPYNPDTADSDPGIPIVLEPETVVLEDYERGTVKEVYEQIEKDLELGLELISDHYEKPKFHFTVNAAKAFASRFYVFKGEWNNVIAYANDVLGSDPAVNLRPWNQETYTGLGTSREYGIQYQSSGEKSNLLIASAKSTYTRLFDDERYALSAGLSTSLFFGNTNPTGGRWSYPVFSSGDYNNNVPKFTEYFITTNISAQTGLAYLMCVLFSYDEVILNRAEALAMTGREDESVRDINSFLSKKTADYSEATHTINKNNIDTFYNAEDNEFSPFYPIPESAESLIKCLSELRRLEFYHEGMRWLDHKRWNMAVTHEDYFGNATVLPKDDPRRELQIPAVARASGISPNPR</sequence>
<dbReference type="InterPro" id="IPR012944">
    <property type="entry name" value="SusD_RagB_dom"/>
</dbReference>
<evidence type="ECO:0000259" key="7">
    <source>
        <dbReference type="Pfam" id="PF14322"/>
    </source>
</evidence>
<dbReference type="Proteomes" id="UP000182248">
    <property type="component" value="Unassembled WGS sequence"/>
</dbReference>
<comment type="similarity">
    <text evidence="2">Belongs to the SusD family.</text>
</comment>
<evidence type="ECO:0000256" key="3">
    <source>
        <dbReference type="ARBA" id="ARBA00022729"/>
    </source>
</evidence>
<feature type="domain" description="SusD-like N-terminal" evidence="7">
    <location>
        <begin position="24"/>
        <end position="226"/>
    </location>
</feature>
<keyword evidence="9" id="KW-1185">Reference proteome</keyword>
<dbReference type="SUPFAM" id="SSF48452">
    <property type="entry name" value="TPR-like"/>
    <property type="match status" value="1"/>
</dbReference>
<evidence type="ECO:0000313" key="8">
    <source>
        <dbReference type="EMBL" id="SFW59472.1"/>
    </source>
</evidence>